<dbReference type="GO" id="GO:0004706">
    <property type="term" value="F:JUN kinase kinase kinase activity"/>
    <property type="evidence" value="ECO:0007669"/>
    <property type="project" value="TreeGrafter"/>
</dbReference>
<keyword evidence="1" id="KW-0808">Transferase</keyword>
<dbReference type="PROSITE" id="PS50011">
    <property type="entry name" value="PROTEIN_KINASE_DOM"/>
    <property type="match status" value="1"/>
</dbReference>
<accession>A0A3M6TZI9</accession>
<evidence type="ECO:0000256" key="1">
    <source>
        <dbReference type="ARBA" id="ARBA00022527"/>
    </source>
</evidence>
<evidence type="ECO:0000256" key="7">
    <source>
        <dbReference type="ARBA" id="ARBA00023125"/>
    </source>
</evidence>
<keyword evidence="1" id="KW-0723">Serine/threonine-protein kinase</keyword>
<reference evidence="13 14" key="1">
    <citation type="journal article" date="2018" name="Sci. Rep.">
        <title>Comparative analysis of the Pocillopora damicornis genome highlights role of immune system in coral evolution.</title>
        <authorList>
            <person name="Cunning R."/>
            <person name="Bay R.A."/>
            <person name="Gillette P."/>
            <person name="Baker A.C."/>
            <person name="Traylor-Knowles N."/>
        </authorList>
    </citation>
    <scope>NUCLEOTIDE SEQUENCE [LARGE SCALE GENOMIC DNA]</scope>
    <source>
        <strain evidence="13">RSMAS</strain>
        <tissue evidence="13">Whole animal</tissue>
    </source>
</reference>
<dbReference type="STRING" id="46731.A0A3M6TZI9"/>
<dbReference type="AlphaFoldDB" id="A0A3M6TZI9"/>
<keyword evidence="5" id="KW-0862">Zinc</keyword>
<protein>
    <recommendedName>
        <fullName evidence="15">Protein kinase domain-containing protein</fullName>
    </recommendedName>
</protein>
<keyword evidence="3 9" id="KW-0547">Nucleotide-binding</keyword>
<evidence type="ECO:0000259" key="11">
    <source>
        <dbReference type="PROSITE" id="PS50011"/>
    </source>
</evidence>
<dbReference type="Gene3D" id="3.30.200.20">
    <property type="entry name" value="Phosphorylase Kinase, domain 1"/>
    <property type="match status" value="1"/>
</dbReference>
<evidence type="ECO:0000256" key="9">
    <source>
        <dbReference type="PROSITE-ProRule" id="PRU10141"/>
    </source>
</evidence>
<feature type="domain" description="Protein kinase" evidence="11">
    <location>
        <begin position="241"/>
        <end position="543"/>
    </location>
</feature>
<dbReference type="PROSITE" id="PS50950">
    <property type="entry name" value="ZF_THAP"/>
    <property type="match status" value="1"/>
</dbReference>
<dbReference type="InterPro" id="IPR051681">
    <property type="entry name" value="Ser/Thr_Kinases-Pseudokinases"/>
</dbReference>
<keyword evidence="14" id="KW-1185">Reference proteome</keyword>
<dbReference type="SUPFAM" id="SSF57716">
    <property type="entry name" value="Glucocorticoid receptor-like (DNA-binding domain)"/>
    <property type="match status" value="1"/>
</dbReference>
<dbReference type="SUPFAM" id="SSF56112">
    <property type="entry name" value="Protein kinase-like (PK-like)"/>
    <property type="match status" value="1"/>
</dbReference>
<dbReference type="InterPro" id="IPR001245">
    <property type="entry name" value="Ser-Thr/Tyr_kinase_cat_dom"/>
</dbReference>
<dbReference type="PANTHER" id="PTHR44329:SF293">
    <property type="entry name" value="MITOGEN-ACTIVATED PROTEIN KINASE KINASE KINASE"/>
    <property type="match status" value="1"/>
</dbReference>
<dbReference type="GO" id="GO:0005524">
    <property type="term" value="F:ATP binding"/>
    <property type="evidence" value="ECO:0007669"/>
    <property type="project" value="UniProtKB-UniRule"/>
</dbReference>
<feature type="compositionally biased region" description="Basic and acidic residues" evidence="10">
    <location>
        <begin position="1035"/>
        <end position="1047"/>
    </location>
</feature>
<dbReference type="Pfam" id="PF05485">
    <property type="entry name" value="THAP"/>
    <property type="match status" value="1"/>
</dbReference>
<evidence type="ECO:0000256" key="2">
    <source>
        <dbReference type="ARBA" id="ARBA00022723"/>
    </source>
</evidence>
<evidence type="ECO:0000256" key="10">
    <source>
        <dbReference type="SAM" id="MobiDB-lite"/>
    </source>
</evidence>
<evidence type="ECO:0000256" key="5">
    <source>
        <dbReference type="ARBA" id="ARBA00022833"/>
    </source>
</evidence>
<dbReference type="Pfam" id="PF07714">
    <property type="entry name" value="PK_Tyr_Ser-Thr"/>
    <property type="match status" value="1"/>
</dbReference>
<keyword evidence="6 9" id="KW-0067">ATP-binding</keyword>
<proteinExistence type="predicted"/>
<evidence type="ECO:0008006" key="15">
    <source>
        <dbReference type="Google" id="ProtNLM"/>
    </source>
</evidence>
<dbReference type="InterPro" id="IPR008271">
    <property type="entry name" value="Ser/Thr_kinase_AS"/>
</dbReference>
<dbReference type="PROSITE" id="PS00107">
    <property type="entry name" value="PROTEIN_KINASE_ATP"/>
    <property type="match status" value="1"/>
</dbReference>
<comment type="caution">
    <text evidence="13">The sequence shown here is derived from an EMBL/GenBank/DDBJ whole genome shotgun (WGS) entry which is preliminary data.</text>
</comment>
<dbReference type="Pfam" id="PF00069">
    <property type="entry name" value="Pkinase"/>
    <property type="match status" value="1"/>
</dbReference>
<dbReference type="Gene3D" id="6.20.210.20">
    <property type="entry name" value="THAP domain"/>
    <property type="match status" value="1"/>
</dbReference>
<dbReference type="EMBL" id="RCHS01002585">
    <property type="protein sequence ID" value="RMX46739.1"/>
    <property type="molecule type" value="Genomic_DNA"/>
</dbReference>
<organism evidence="13 14">
    <name type="scientific">Pocillopora damicornis</name>
    <name type="common">Cauliflower coral</name>
    <name type="synonym">Millepora damicornis</name>
    <dbReference type="NCBI Taxonomy" id="46731"/>
    <lineage>
        <taxon>Eukaryota</taxon>
        <taxon>Metazoa</taxon>
        <taxon>Cnidaria</taxon>
        <taxon>Anthozoa</taxon>
        <taxon>Hexacorallia</taxon>
        <taxon>Scleractinia</taxon>
        <taxon>Astrocoeniina</taxon>
        <taxon>Pocilloporidae</taxon>
        <taxon>Pocillopora</taxon>
    </lineage>
</organism>
<dbReference type="SMART" id="SM00220">
    <property type="entry name" value="S_TKc"/>
    <property type="match status" value="1"/>
</dbReference>
<dbReference type="InterPro" id="IPR006612">
    <property type="entry name" value="THAP_Znf"/>
</dbReference>
<evidence type="ECO:0000256" key="8">
    <source>
        <dbReference type="PROSITE-ProRule" id="PRU00309"/>
    </source>
</evidence>
<evidence type="ECO:0000256" key="4">
    <source>
        <dbReference type="ARBA" id="ARBA00022771"/>
    </source>
</evidence>
<dbReference type="GO" id="GO:0003677">
    <property type="term" value="F:DNA binding"/>
    <property type="evidence" value="ECO:0007669"/>
    <property type="project" value="UniProtKB-UniRule"/>
</dbReference>
<dbReference type="Gene3D" id="1.10.510.10">
    <property type="entry name" value="Transferase(Phosphotransferase) domain 1"/>
    <property type="match status" value="1"/>
</dbReference>
<dbReference type="InterPro" id="IPR038441">
    <property type="entry name" value="THAP_Znf_sf"/>
</dbReference>
<dbReference type="GO" id="GO:0008270">
    <property type="term" value="F:zinc ion binding"/>
    <property type="evidence" value="ECO:0007669"/>
    <property type="project" value="UniProtKB-KW"/>
</dbReference>
<feature type="domain" description="THAP-type" evidence="12">
    <location>
        <begin position="57"/>
        <end position="140"/>
    </location>
</feature>
<evidence type="ECO:0000313" key="14">
    <source>
        <dbReference type="Proteomes" id="UP000275408"/>
    </source>
</evidence>
<keyword evidence="7 8" id="KW-0238">DNA-binding</keyword>
<dbReference type="OrthoDB" id="346907at2759"/>
<evidence type="ECO:0000256" key="3">
    <source>
        <dbReference type="ARBA" id="ARBA00022741"/>
    </source>
</evidence>
<feature type="region of interest" description="Disordered" evidence="10">
    <location>
        <begin position="1027"/>
        <end position="1047"/>
    </location>
</feature>
<dbReference type="SMART" id="SM00980">
    <property type="entry name" value="THAP"/>
    <property type="match status" value="1"/>
</dbReference>
<sequence>MADVRDDFANLSLNEIAGNRLQLLGKIQKQIRVAISSLEAGSDLVTNEQVRRILHQVNKNIDLIKASCNEQGSKISYFIFPTDKSQRKQWTHAIRRDEGKNVQISGSTKVCSRHFKTEDFQRSLSGSKINLKPGVVPTVFSWRTSPPEIDKLMKQNEALKAKLFNFDRFRSKSSSISFYTGFPDFEVFKTVFDFLDPGEYGQNIRYRTSLNTEEPSLDIYDNEHGKSSGFRTVGKVSQDELAAWEPLGEGGFSSVYKTKLKGNDVAVKVLKNLKETRSLLTEGNLLRDFRHDNIIAFRGMNILERDVSFENVSTHEKFTLKAGCPFLVMEYIPKNLYRFVEDHKTPESRGLPKSQVWTIGRGMANGLMYLHSLNPPISHRDLKPDNILLEIRSLRVKLADFGLSRTIERSGNDLSLFHARWTAPDVWDGYITANEYNKEELTDTTENETVEEEHTGFGDELFYLRADIYSYGQVVAYTLTGNTPWQGTNSVSVLGIQNNLIKKEDRVELPEELGGLLRKVIEDCRMENPEMRPTADELVSEYFSGKSSEGYFKTAVRPQGFPPESLLCPVEVGNKEYNDVPKEWVYERKYREHYGRFRQDAIDKKIADNPSIALKTLITSQEEEEERQEIQLMFGQSTYCHHRAVREIWRNLEDSKKREFVVCKTTVHPVFSTSFGLHVAVLTADKPQKFIFGRRANREGMPTPSKFTCGAVESVSVKDYIYKDGKPYVNLIQTAVRGLEEKLRVELKDSDISALCLTTVYLKFDTHEWGCCGYVDLSDERGMATPGKFTCGAVESASTKDYVYKNDKSYVDLIQTAARGLEEELRVELKGSDIKALCLTTVYLKFDTHEWGCCGYVDLSDERVAPKRRLTFEQLGSRFTMGPKDKNEHEEVVAVDFELSRMVEFVRENYEDFASSTKLVVVKVLQSFFGVAAVERAFRNNKPNNITLLSKGTTKWFERKRKHQQKNRIFSEAIGQRSSILKTRKAQDIKDELGGKVESTAHEVQHMEQELRGKAQDIKDELGGKVESTAQEAQHLGRELRDKAQDITNEKIKEQSTKMANCLN</sequence>
<evidence type="ECO:0000313" key="13">
    <source>
        <dbReference type="EMBL" id="RMX46739.1"/>
    </source>
</evidence>
<dbReference type="Proteomes" id="UP000275408">
    <property type="component" value="Unassembled WGS sequence"/>
</dbReference>
<dbReference type="PANTHER" id="PTHR44329">
    <property type="entry name" value="SERINE/THREONINE-PROTEIN KINASE TNNI3K-RELATED"/>
    <property type="match status" value="1"/>
</dbReference>
<dbReference type="SMART" id="SM00692">
    <property type="entry name" value="DM3"/>
    <property type="match status" value="1"/>
</dbReference>
<keyword evidence="1" id="KW-0418">Kinase</keyword>
<dbReference type="InterPro" id="IPR017441">
    <property type="entry name" value="Protein_kinase_ATP_BS"/>
</dbReference>
<dbReference type="PROSITE" id="PS00108">
    <property type="entry name" value="PROTEIN_KINASE_ST"/>
    <property type="match status" value="1"/>
</dbReference>
<dbReference type="InterPro" id="IPR000719">
    <property type="entry name" value="Prot_kinase_dom"/>
</dbReference>
<evidence type="ECO:0000256" key="6">
    <source>
        <dbReference type="ARBA" id="ARBA00022840"/>
    </source>
</evidence>
<keyword evidence="4 8" id="KW-0863">Zinc-finger</keyword>
<evidence type="ECO:0000259" key="12">
    <source>
        <dbReference type="PROSITE" id="PS50950"/>
    </source>
</evidence>
<gene>
    <name evidence="13" type="ORF">pdam_00007694</name>
</gene>
<name>A0A3M6TZI9_POCDA</name>
<feature type="binding site" evidence="9">
    <location>
        <position position="268"/>
    </location>
    <ligand>
        <name>ATP</name>
        <dbReference type="ChEBI" id="CHEBI:30616"/>
    </ligand>
</feature>
<dbReference type="InterPro" id="IPR011009">
    <property type="entry name" value="Kinase-like_dom_sf"/>
</dbReference>
<keyword evidence="2" id="KW-0479">Metal-binding</keyword>